<name>A0A3Q2UUH9_HAPBU</name>
<feature type="region of interest" description="Disordered" evidence="1">
    <location>
        <begin position="1034"/>
        <end position="1108"/>
    </location>
</feature>
<feature type="compositionally biased region" description="Polar residues" evidence="1">
    <location>
        <begin position="1063"/>
        <end position="1074"/>
    </location>
</feature>
<feature type="region of interest" description="Disordered" evidence="1">
    <location>
        <begin position="1328"/>
        <end position="1383"/>
    </location>
</feature>
<feature type="compositionally biased region" description="Pro residues" evidence="1">
    <location>
        <begin position="1412"/>
        <end position="1426"/>
    </location>
</feature>
<feature type="compositionally biased region" description="Polar residues" evidence="1">
    <location>
        <begin position="404"/>
        <end position="422"/>
    </location>
</feature>
<evidence type="ECO:0000313" key="3">
    <source>
        <dbReference type="Ensembl" id="ENSHBUP00000001232.1"/>
    </source>
</evidence>
<feature type="compositionally biased region" description="Low complexity" evidence="1">
    <location>
        <begin position="468"/>
        <end position="557"/>
    </location>
</feature>
<evidence type="ECO:0000256" key="1">
    <source>
        <dbReference type="SAM" id="MobiDB-lite"/>
    </source>
</evidence>
<proteinExistence type="predicted"/>
<feature type="compositionally biased region" description="Low complexity" evidence="1">
    <location>
        <begin position="378"/>
        <end position="403"/>
    </location>
</feature>
<feature type="compositionally biased region" description="Basic residues" evidence="1">
    <location>
        <begin position="1343"/>
        <end position="1352"/>
    </location>
</feature>
<keyword evidence="2" id="KW-0812">Transmembrane</keyword>
<protein>
    <submittedName>
        <fullName evidence="3">KIAA1549-like a</fullName>
    </submittedName>
</protein>
<reference evidence="3" key="1">
    <citation type="submission" date="2025-08" db="UniProtKB">
        <authorList>
            <consortium name="Ensembl"/>
        </authorList>
    </citation>
    <scope>IDENTIFICATION</scope>
</reference>
<evidence type="ECO:0000313" key="4">
    <source>
        <dbReference type="Proteomes" id="UP000264840"/>
    </source>
</evidence>
<feature type="compositionally biased region" description="Basic and acidic residues" evidence="1">
    <location>
        <begin position="1195"/>
        <end position="1205"/>
    </location>
</feature>
<sequence length="1710" mass="184534">MAPKHARLSSSGGPGVGGVNKKEDPCSSSSSLWILDAGMVAVYSPRIGKRTRVLNGMVARWFVTIGAVLMLMMQSSLAADAEGGHHESMRQADLLLDPAVTSNLSATPGIGDKAGANNKDTMDGPHTGPDAGSEAWPKAKVFAEARTSVWTETEAGVRAEAGGKVFTETGIMTGTGAWAEVGAEWRPVDTEGEDLPSMPGDTAPWLGQRRLQTDGEERREQAAFSSVLTMLAETAELQAPVVGKPLGLLSKAAWTKSSSSSSAKATSSSTTKASSLPSSSTSSSSPASTLQDSHTAGSQNISVLVVNTNYSNSNSSPTIEDSVSSLPAWDLPTVPESLLSTVGDHDVTLPANVTSPFSTHQWNTTAPVRTRNASRRPTTTTTTTTIKMPLSPTTSSTLPFPTTARAQTPPESSTATHITSQDTVTNDSLQLTTVTTTTPLTTTLTVTTDDMMNQAATTGNNATLSPNTSAATTTQQTTSIRLTTTTQPATTTTTTPAPTTASTTTLPPTTTTSTTTTTTTTTTTPEPITTTTMATTTTTAPTTTTSTTTTTKAPATTVFLQTTPSPPPSSTSAEESPLPCNITEKFWVRTVLSIELRRNRLDLILKHHLSKGLSHALQRALNDSTVYAQVEHDDCSPHNVTLGYYVTNGKTVYISAMVVRALNVYGFDKLLSDIRQHTPLVKAVLVPVATWVPAPNIHLQLKTVLRFVGPTDNIYSCSFVQMLEQRLENAFDEAQDKVLETYNTLTVEIQSVSQEPDSPSVTLVYVVKNQDSILNGTISSSLLNQLTAELVGYFLFYPPLVIAEPLEYHNLNTSAATKNYWVITVIQDVDSSSLEVNYQSFASLMEQRLAELFLVAGRQGPRTVRSRRATTVGGYTVQMVSMRRLPGPKNPAEMTYYAQLNGAPISGTTAAKTLSSLDSQTMALTLGYFVQVQAEPVVKTPPSNLWIMAVLTPLFLLMVVIGMVAFILCKRNRVLFKTGAFRTFKTRSKPVQGFDYAKKHMGRTGDEAVSVTKETLVLGLPVRDAPLSLSLDKKVHQDGTANKRPPSADIHKGGRLPSDEDGSVSSNGSGKLNTSKSSSARRTATGSSSKNGKEELHKRGANDPYEDHTGSLRLITIKPMTAQPTYSYPSSSSHSQDSVVVNGDANHSGLKQKSDIEHYRNKLRQKARRKGYGEFSLSETGSHGYSHRDTRHSRHDSAVKEPMTAEEKRASFAGCHKRYSHPREPTYWSRQSLSSPSPVETEMDLLVLRERSRRGIRNNGYDGEPEPFEETNVDRLMSSLGYGGGSTGTGNGSLGVKAHRGSDSSTLSSQPSIDEVRTQMHMLLGNAFSLAPPDHDPPSPPTNHRHHHHHAHSAYNPSSTSHYSDGVTSAPGTMNHPCGGRQRSIGYEDMHQCSLPKPGFRFTQLPDMGIGSPPPLIPSRPGPPPATSLRRSTPDVSLKPRVSEASELQAQQHNGAPYLPLSRTPFPAVTVDQSISTYSGNPITAVYAISANRPGYSDYFVMSPPSSYRSPSWMSYPPEPEDLPRQWNDTPVRHCFPFFKYTMCCEHFAGSFSVCEALPPLLPSELTSPRDHLLKSSDCDTDLKRCLFRWAEDLLHTQNSLELHHPSLAPAQRSSCTIHSSPVETPPPLPSPFPTALLCLPSVCPLSAHFICSSKHFTSSRAPLPPNPSSPRLRSYANEKLSHNFLFLYSEPPASQACAGLSGPIVTISM</sequence>
<feature type="compositionally biased region" description="Basic residues" evidence="1">
    <location>
        <begin position="1161"/>
        <end position="1170"/>
    </location>
</feature>
<feature type="region of interest" description="Disordered" evidence="1">
    <location>
        <begin position="456"/>
        <end position="577"/>
    </location>
</feature>
<feature type="region of interest" description="Disordered" evidence="1">
    <location>
        <begin position="1286"/>
        <end position="1311"/>
    </location>
</feature>
<feature type="compositionally biased region" description="Polar residues" evidence="1">
    <location>
        <begin position="1360"/>
        <end position="1372"/>
    </location>
</feature>
<dbReference type="PANTHER" id="PTHR21590:SF3">
    <property type="entry name" value="UPF0606 PROTEIN KIAA1549L"/>
    <property type="match status" value="1"/>
</dbReference>
<accession>A0A3Q2UUH9</accession>
<feature type="compositionally biased region" description="Basic and acidic residues" evidence="1">
    <location>
        <begin position="1091"/>
        <end position="1108"/>
    </location>
</feature>
<dbReference type="Pfam" id="PF12877">
    <property type="entry name" value="KIAA1549"/>
    <property type="match status" value="2"/>
</dbReference>
<feature type="region of interest" description="Disordered" evidence="1">
    <location>
        <begin position="1398"/>
        <end position="1435"/>
    </location>
</feature>
<feature type="region of interest" description="Disordered" evidence="1">
    <location>
        <begin position="358"/>
        <end position="422"/>
    </location>
</feature>
<feature type="region of interest" description="Disordered" evidence="1">
    <location>
        <begin position="1"/>
        <end position="23"/>
    </location>
</feature>
<feature type="region of interest" description="Disordered" evidence="1">
    <location>
        <begin position="1123"/>
        <end position="1205"/>
    </location>
</feature>
<dbReference type="PANTHER" id="PTHR21590">
    <property type="entry name" value="SEA DOMAIN-CONTAINING PROTEIN"/>
    <property type="match status" value="1"/>
</dbReference>
<dbReference type="GeneTree" id="ENSGT00530000063472"/>
<dbReference type="STRING" id="8153.ENSHBUP00000001232"/>
<feature type="compositionally biased region" description="Polar residues" evidence="1">
    <location>
        <begin position="358"/>
        <end position="367"/>
    </location>
</feature>
<feature type="compositionally biased region" description="Low complexity" evidence="1">
    <location>
        <begin position="1127"/>
        <end position="1141"/>
    </location>
</feature>
<feature type="region of interest" description="Disordered" evidence="1">
    <location>
        <begin position="259"/>
        <end position="296"/>
    </location>
</feature>
<keyword evidence="4" id="KW-1185">Reference proteome</keyword>
<feature type="compositionally biased region" description="Low complexity" evidence="1">
    <location>
        <begin position="1075"/>
        <end position="1090"/>
    </location>
</feature>
<dbReference type="Ensembl" id="ENSHBUT00000014139.1">
    <property type="protein sequence ID" value="ENSHBUP00000001232.1"/>
    <property type="gene ID" value="ENSHBUG00000002421.1"/>
</dbReference>
<feature type="transmembrane region" description="Helical" evidence="2">
    <location>
        <begin position="945"/>
        <end position="968"/>
    </location>
</feature>
<feature type="compositionally biased region" description="Polar residues" evidence="1">
    <location>
        <begin position="456"/>
        <end position="467"/>
    </location>
</feature>
<organism evidence="3 4">
    <name type="scientific">Haplochromis burtoni</name>
    <name type="common">Burton's mouthbrooder</name>
    <name type="synonym">Chromis burtoni</name>
    <dbReference type="NCBI Taxonomy" id="8153"/>
    <lineage>
        <taxon>Eukaryota</taxon>
        <taxon>Metazoa</taxon>
        <taxon>Chordata</taxon>
        <taxon>Craniata</taxon>
        <taxon>Vertebrata</taxon>
        <taxon>Euteleostomi</taxon>
        <taxon>Actinopterygii</taxon>
        <taxon>Neopterygii</taxon>
        <taxon>Teleostei</taxon>
        <taxon>Neoteleostei</taxon>
        <taxon>Acanthomorphata</taxon>
        <taxon>Ovalentaria</taxon>
        <taxon>Cichlomorphae</taxon>
        <taxon>Cichliformes</taxon>
        <taxon>Cichlidae</taxon>
        <taxon>African cichlids</taxon>
        <taxon>Pseudocrenilabrinae</taxon>
        <taxon>Haplochromini</taxon>
        <taxon>Haplochromis</taxon>
    </lineage>
</organism>
<keyword evidence="2" id="KW-0472">Membrane</keyword>
<feature type="compositionally biased region" description="Low complexity" evidence="1">
    <location>
        <begin position="259"/>
        <end position="290"/>
    </location>
</feature>
<keyword evidence="2" id="KW-1133">Transmembrane helix</keyword>
<evidence type="ECO:0000256" key="2">
    <source>
        <dbReference type="SAM" id="Phobius"/>
    </source>
</evidence>
<dbReference type="Proteomes" id="UP000264840">
    <property type="component" value="Unplaced"/>
</dbReference>
<dbReference type="InterPro" id="IPR024606">
    <property type="entry name" value="KIAA1549"/>
</dbReference>
<reference evidence="3" key="2">
    <citation type="submission" date="2025-09" db="UniProtKB">
        <authorList>
            <consortium name="Ensembl"/>
        </authorList>
    </citation>
    <scope>IDENTIFICATION</scope>
</reference>
<feature type="region of interest" description="Disordered" evidence="1">
    <location>
        <begin position="107"/>
        <end position="134"/>
    </location>
</feature>